<organism evidence="12 13">
    <name type="scientific">Streptomyces himalayensis subsp. himalayensis</name>
    <dbReference type="NCBI Taxonomy" id="2756131"/>
    <lineage>
        <taxon>Bacteria</taxon>
        <taxon>Bacillati</taxon>
        <taxon>Actinomycetota</taxon>
        <taxon>Actinomycetes</taxon>
        <taxon>Kitasatosporales</taxon>
        <taxon>Streptomycetaceae</taxon>
        <taxon>Streptomyces</taxon>
        <taxon>Streptomyces himalayensis</taxon>
    </lineage>
</organism>
<keyword evidence="4" id="KW-0479">Metal-binding</keyword>
<evidence type="ECO:0000256" key="6">
    <source>
        <dbReference type="ARBA" id="ARBA00023014"/>
    </source>
</evidence>
<protein>
    <recommendedName>
        <fullName evidence="2">Cytochrome bc1 complex Rieske iron-sulfur subunit</fullName>
    </recommendedName>
    <alternativeName>
        <fullName evidence="8">Cytochrome bc1 reductase complex subunit QcrA</fullName>
    </alternativeName>
</protein>
<keyword evidence="7" id="KW-1015">Disulfide bond</keyword>
<reference evidence="12 13" key="1">
    <citation type="submission" date="2020-07" db="EMBL/GenBank/DDBJ databases">
        <title>Streptomyces isolated from Indian soil.</title>
        <authorList>
            <person name="Mandal S."/>
            <person name="Maiti P.K."/>
        </authorList>
    </citation>
    <scope>NUCLEOTIDE SEQUENCE [LARGE SCALE GENOMIC DNA]</scope>
    <source>
        <strain evidence="12 13">PSKA28</strain>
    </source>
</reference>
<evidence type="ECO:0000256" key="5">
    <source>
        <dbReference type="ARBA" id="ARBA00023004"/>
    </source>
</evidence>
<gene>
    <name evidence="12" type="ORF">H1D24_30105</name>
</gene>
<dbReference type="RefSeq" id="WP_181660884.1">
    <property type="nucleotide sequence ID" value="NZ_JACEHE010000023.1"/>
</dbReference>
<evidence type="ECO:0000256" key="3">
    <source>
        <dbReference type="ARBA" id="ARBA00022714"/>
    </source>
</evidence>
<sequence>MTSARARASRRTVLATGALAVVTAGCSKYGDEGGGSGADGGASAEAPATSQAPGPSQQSPQPSGASPSGQQSGGGQPGNNAPDGEALARTTDIPVGGGKVFADRKIVVTQPSEGDFRAFSAVCTHQGCTVRDVTGGTINCPCHASRFRVEDASVAGGPAPSPLEPRKITVSGNSIHLA</sequence>
<dbReference type="GO" id="GO:0051537">
    <property type="term" value="F:2 iron, 2 sulfur cluster binding"/>
    <property type="evidence" value="ECO:0007669"/>
    <property type="project" value="UniProtKB-KW"/>
</dbReference>
<dbReference type="PRINTS" id="PR00162">
    <property type="entry name" value="RIESKE"/>
</dbReference>
<dbReference type="PANTHER" id="PTHR10134">
    <property type="entry name" value="CYTOCHROME B-C1 COMPLEX SUBUNIT RIESKE, MITOCHONDRIAL"/>
    <property type="match status" value="1"/>
</dbReference>
<keyword evidence="3" id="KW-0001">2Fe-2S</keyword>
<dbReference type="Proteomes" id="UP000545761">
    <property type="component" value="Unassembled WGS sequence"/>
</dbReference>
<comment type="caution">
    <text evidence="12">The sequence shown here is derived from an EMBL/GenBank/DDBJ whole genome shotgun (WGS) entry which is preliminary data.</text>
</comment>
<evidence type="ECO:0000256" key="10">
    <source>
        <dbReference type="SAM" id="MobiDB-lite"/>
    </source>
</evidence>
<evidence type="ECO:0000256" key="7">
    <source>
        <dbReference type="ARBA" id="ARBA00023157"/>
    </source>
</evidence>
<name>A0A7W0DSC9_9ACTN</name>
<comment type="cofactor">
    <cofactor evidence="9">
        <name>[2Fe-2S] cluster</name>
        <dbReference type="ChEBI" id="CHEBI:190135"/>
    </cofactor>
</comment>
<keyword evidence="6" id="KW-0411">Iron-sulfur</keyword>
<dbReference type="FunFam" id="2.102.10.10:FF:000016">
    <property type="entry name" value="Nitrite reductase/ring-hydroxylating ferredoxin subunit"/>
    <property type="match status" value="1"/>
</dbReference>
<dbReference type="EMBL" id="JACEHE010000023">
    <property type="protein sequence ID" value="MBA2949950.1"/>
    <property type="molecule type" value="Genomic_DNA"/>
</dbReference>
<evidence type="ECO:0000256" key="1">
    <source>
        <dbReference type="ARBA" id="ARBA00002494"/>
    </source>
</evidence>
<evidence type="ECO:0000256" key="9">
    <source>
        <dbReference type="ARBA" id="ARBA00034078"/>
    </source>
</evidence>
<feature type="region of interest" description="Disordered" evidence="10">
    <location>
        <begin position="156"/>
        <end position="178"/>
    </location>
</feature>
<dbReference type="InterPro" id="IPR014349">
    <property type="entry name" value="Rieske_Fe-S_prot"/>
</dbReference>
<dbReference type="InterPro" id="IPR017941">
    <property type="entry name" value="Rieske_2Fe-2S"/>
</dbReference>
<dbReference type="GO" id="GO:0046872">
    <property type="term" value="F:metal ion binding"/>
    <property type="evidence" value="ECO:0007669"/>
    <property type="project" value="UniProtKB-KW"/>
</dbReference>
<dbReference type="GO" id="GO:0004497">
    <property type="term" value="F:monooxygenase activity"/>
    <property type="evidence" value="ECO:0007669"/>
    <property type="project" value="UniProtKB-ARBA"/>
</dbReference>
<feature type="compositionally biased region" description="Low complexity" evidence="10">
    <location>
        <begin position="41"/>
        <end position="70"/>
    </location>
</feature>
<accession>A0A7W0DSC9</accession>
<evidence type="ECO:0000256" key="8">
    <source>
        <dbReference type="ARBA" id="ARBA00029586"/>
    </source>
</evidence>
<evidence type="ECO:0000256" key="4">
    <source>
        <dbReference type="ARBA" id="ARBA00022723"/>
    </source>
</evidence>
<dbReference type="Gene3D" id="2.102.10.10">
    <property type="entry name" value="Rieske [2Fe-2S] iron-sulphur domain"/>
    <property type="match status" value="1"/>
</dbReference>
<evidence type="ECO:0000256" key="2">
    <source>
        <dbReference type="ARBA" id="ARBA00015816"/>
    </source>
</evidence>
<dbReference type="PROSITE" id="PS51296">
    <property type="entry name" value="RIESKE"/>
    <property type="match status" value="1"/>
</dbReference>
<dbReference type="GO" id="GO:0016705">
    <property type="term" value="F:oxidoreductase activity, acting on paired donors, with incorporation or reduction of molecular oxygen"/>
    <property type="evidence" value="ECO:0007669"/>
    <property type="project" value="UniProtKB-ARBA"/>
</dbReference>
<evidence type="ECO:0000313" key="12">
    <source>
        <dbReference type="EMBL" id="MBA2949950.1"/>
    </source>
</evidence>
<dbReference type="GO" id="GO:0016020">
    <property type="term" value="C:membrane"/>
    <property type="evidence" value="ECO:0007669"/>
    <property type="project" value="InterPro"/>
</dbReference>
<dbReference type="AlphaFoldDB" id="A0A7W0DSC9"/>
<feature type="region of interest" description="Disordered" evidence="10">
    <location>
        <begin position="26"/>
        <end position="95"/>
    </location>
</feature>
<keyword evidence="5" id="KW-0408">Iron</keyword>
<proteinExistence type="predicted"/>
<dbReference type="InterPro" id="IPR036922">
    <property type="entry name" value="Rieske_2Fe-2S_sf"/>
</dbReference>
<feature type="domain" description="Rieske" evidence="11">
    <location>
        <begin position="85"/>
        <end position="177"/>
    </location>
</feature>
<dbReference type="PROSITE" id="PS51257">
    <property type="entry name" value="PROKAR_LIPOPROTEIN"/>
    <property type="match status" value="1"/>
</dbReference>
<evidence type="ECO:0000259" key="11">
    <source>
        <dbReference type="PROSITE" id="PS51296"/>
    </source>
</evidence>
<dbReference type="CDD" id="cd03467">
    <property type="entry name" value="Rieske"/>
    <property type="match status" value="1"/>
</dbReference>
<dbReference type="SUPFAM" id="SSF50022">
    <property type="entry name" value="ISP domain"/>
    <property type="match status" value="1"/>
</dbReference>
<dbReference type="Pfam" id="PF00355">
    <property type="entry name" value="Rieske"/>
    <property type="match status" value="1"/>
</dbReference>
<comment type="function">
    <text evidence="1">Iron-sulfur subunit of the cytochrome bc1 complex, an essential component of the respiratory electron transport chain required for ATP synthesis. The bc1 complex catalyzes the oxidation of menaquinol and the reduction of cytochrome c in the respiratory chain. The bc1 complex operates through a Q-cycle mechanism that couples electron transfer to generation of the proton gradient that drives ATP synthesis.</text>
</comment>
<evidence type="ECO:0000313" key="13">
    <source>
        <dbReference type="Proteomes" id="UP000545761"/>
    </source>
</evidence>
<dbReference type="InterPro" id="IPR005805">
    <property type="entry name" value="Rieske_Fe-S_prot_C"/>
</dbReference>